<reference evidence="2 3" key="1">
    <citation type="journal article" date="2023" name="Life. Sci Alliance">
        <title>Evolutionary insights into 3D genome organization and epigenetic landscape of Vigna mungo.</title>
        <authorList>
            <person name="Junaid A."/>
            <person name="Singh B."/>
            <person name="Bhatia S."/>
        </authorList>
    </citation>
    <scope>NUCLEOTIDE SEQUENCE [LARGE SCALE GENOMIC DNA]</scope>
    <source>
        <strain evidence="2">Urdbean</strain>
    </source>
</reference>
<evidence type="ECO:0000313" key="3">
    <source>
        <dbReference type="Proteomes" id="UP001374535"/>
    </source>
</evidence>
<organism evidence="2 3">
    <name type="scientific">Vigna mungo</name>
    <name type="common">Black gram</name>
    <name type="synonym">Phaseolus mungo</name>
    <dbReference type="NCBI Taxonomy" id="3915"/>
    <lineage>
        <taxon>Eukaryota</taxon>
        <taxon>Viridiplantae</taxon>
        <taxon>Streptophyta</taxon>
        <taxon>Embryophyta</taxon>
        <taxon>Tracheophyta</taxon>
        <taxon>Spermatophyta</taxon>
        <taxon>Magnoliopsida</taxon>
        <taxon>eudicotyledons</taxon>
        <taxon>Gunneridae</taxon>
        <taxon>Pentapetalae</taxon>
        <taxon>rosids</taxon>
        <taxon>fabids</taxon>
        <taxon>Fabales</taxon>
        <taxon>Fabaceae</taxon>
        <taxon>Papilionoideae</taxon>
        <taxon>50 kb inversion clade</taxon>
        <taxon>NPAAA clade</taxon>
        <taxon>indigoferoid/millettioid clade</taxon>
        <taxon>Phaseoleae</taxon>
        <taxon>Vigna</taxon>
    </lineage>
</organism>
<keyword evidence="3" id="KW-1185">Reference proteome</keyword>
<gene>
    <name evidence="2" type="ORF">V8G54_019192</name>
</gene>
<proteinExistence type="predicted"/>
<protein>
    <submittedName>
        <fullName evidence="2">Uncharacterized protein</fullName>
    </submittedName>
</protein>
<evidence type="ECO:0000313" key="2">
    <source>
        <dbReference type="EMBL" id="WVZ05846.1"/>
    </source>
</evidence>
<dbReference type="Proteomes" id="UP001374535">
    <property type="component" value="Chromosome 6"/>
</dbReference>
<dbReference type="AlphaFoldDB" id="A0AAQ3NAG4"/>
<evidence type="ECO:0000256" key="1">
    <source>
        <dbReference type="SAM" id="MobiDB-lite"/>
    </source>
</evidence>
<feature type="region of interest" description="Disordered" evidence="1">
    <location>
        <begin position="1"/>
        <end position="46"/>
    </location>
</feature>
<accession>A0AAQ3NAG4</accession>
<sequence>MEAQDEHTIEAEVIKIASAQSSPPRPRLDHEAQPKQEKTQNRTKHEHAGKIVMKVEGAMKAVAATSCSGGSDEYGRDVDEGVLQGHGGVRKKLMGLAIVAVRIGMERGLSDMCALGVRNMEFFWVSLGFNPEEEDDVVGGDLGCVRLMMEGRFEPGYAISGMVVTMRHGSWCIDGERRCGGCRFFAALMMWVTSLLRRDKVVADRVWLTVEELGFMLFGKGKTDMTGEIRTRIEEKMSSAIFKASTRNNLHSSLRALFHSTPPLQRKRRNFWDTWASPRQFSMSLSDFRGNNHNSRRFRRMQAKHRVMNSINDYAESLFQDNISKVNIINGLLPIHPAGKKALVILS</sequence>
<name>A0AAQ3NAG4_VIGMU</name>
<feature type="compositionally biased region" description="Basic and acidic residues" evidence="1">
    <location>
        <begin position="1"/>
        <end position="13"/>
    </location>
</feature>
<feature type="compositionally biased region" description="Basic and acidic residues" evidence="1">
    <location>
        <begin position="26"/>
        <end position="40"/>
    </location>
</feature>
<dbReference type="EMBL" id="CP144695">
    <property type="protein sequence ID" value="WVZ05846.1"/>
    <property type="molecule type" value="Genomic_DNA"/>
</dbReference>